<keyword evidence="4" id="KW-1185">Reference proteome</keyword>
<dbReference type="SUPFAM" id="SSF51445">
    <property type="entry name" value="(Trans)glycosidases"/>
    <property type="match status" value="1"/>
</dbReference>
<dbReference type="Gene3D" id="3.20.20.70">
    <property type="entry name" value="Aldolase class I"/>
    <property type="match status" value="1"/>
</dbReference>
<accession>A0ABY2E1G9</accession>
<feature type="region of interest" description="Disordered" evidence="1">
    <location>
        <begin position="1"/>
        <end position="44"/>
    </location>
</feature>
<name>A0ABY2E1G9_9MICO</name>
<dbReference type="InterPro" id="IPR004352">
    <property type="entry name" value="GH114_TIM-barrel"/>
</dbReference>
<reference evidence="3 4" key="1">
    <citation type="submission" date="2019-03" db="EMBL/GenBank/DDBJ databases">
        <title>Genomic features of bacteria from cold environments.</title>
        <authorList>
            <person name="Shen L."/>
        </authorList>
    </citation>
    <scope>NUCLEOTIDE SEQUENCE [LARGE SCALE GENOMIC DNA]</scope>
    <source>
        <strain evidence="4">T3246-1</strain>
    </source>
</reference>
<evidence type="ECO:0000313" key="3">
    <source>
        <dbReference type="EMBL" id="TDE90835.1"/>
    </source>
</evidence>
<evidence type="ECO:0000259" key="2">
    <source>
        <dbReference type="Pfam" id="PF03537"/>
    </source>
</evidence>
<dbReference type="InterPro" id="IPR013785">
    <property type="entry name" value="Aldolase_TIM"/>
</dbReference>
<dbReference type="Pfam" id="PF03537">
    <property type="entry name" value="Glyco_hydro_114"/>
    <property type="match status" value="1"/>
</dbReference>
<dbReference type="Proteomes" id="UP000504882">
    <property type="component" value="Unassembled WGS sequence"/>
</dbReference>
<dbReference type="EMBL" id="SMNA01000008">
    <property type="protein sequence ID" value="TDE90835.1"/>
    <property type="molecule type" value="Genomic_DNA"/>
</dbReference>
<dbReference type="PANTHER" id="PTHR35273">
    <property type="entry name" value="ALPHA-1,4 POLYGALACTOSAMINIDASE, PUTATIVE (AFU_ORTHOLOGUE AFUA_3G07890)-RELATED"/>
    <property type="match status" value="1"/>
</dbReference>
<gene>
    <name evidence="3" type="ORF">EXU48_17155</name>
</gene>
<evidence type="ECO:0000313" key="4">
    <source>
        <dbReference type="Proteomes" id="UP000504882"/>
    </source>
</evidence>
<comment type="caution">
    <text evidence="3">The sequence shown here is derived from an EMBL/GenBank/DDBJ whole genome shotgun (WGS) entry which is preliminary data.</text>
</comment>
<proteinExistence type="predicted"/>
<feature type="domain" description="Glycoside-hydrolase family GH114 TIM-barrel" evidence="2">
    <location>
        <begin position="111"/>
        <end position="339"/>
    </location>
</feature>
<dbReference type="InterPro" id="IPR017853">
    <property type="entry name" value="GH"/>
</dbReference>
<organism evidence="3 4">
    <name type="scientific">Occultella glacieicola</name>
    <dbReference type="NCBI Taxonomy" id="2518684"/>
    <lineage>
        <taxon>Bacteria</taxon>
        <taxon>Bacillati</taxon>
        <taxon>Actinomycetota</taxon>
        <taxon>Actinomycetes</taxon>
        <taxon>Micrococcales</taxon>
        <taxon>Ruaniaceae</taxon>
        <taxon>Occultella</taxon>
    </lineage>
</organism>
<dbReference type="PANTHER" id="PTHR35273:SF2">
    <property type="entry name" value="ALPHA-GALACTOSIDASE"/>
    <property type="match status" value="1"/>
</dbReference>
<evidence type="ECO:0000256" key="1">
    <source>
        <dbReference type="SAM" id="MobiDB-lite"/>
    </source>
</evidence>
<sequence>MQEILGRAADTSGRPSGVPGALGVSRPACPVQGRSGGFPISDGGARAGREPYAVRVVRTVRGRRRAAPLVLTLALVAVSVGCADGAGGTGGAGGAGDPDRWSPEAGPTVPSWQIVLAAEPGAELAELDGVDVYDLDGADTAPDRVAALAATGAHTICYVNAGAWEDWRDDADEFPTEVIGAAYPGWDGERFLDIRRLEVLAPLMEARLDGCAAAGFDAVDPDNIDSYDTATGFDLTRADAVAYALWWASAAHERGLAVGQKNAPDLTEDLVGEFDFAVTEDCAADGWCADVSGYLDAGRPVFAIEYTDRTDTDAFHGYCSDPALAGFSLVLKNRDLDEWRAGCP</sequence>
<protein>
    <submittedName>
        <fullName evidence="3">Endo alpha-1,4 polygalactosaminidase</fullName>
    </submittedName>
</protein>